<dbReference type="SUPFAM" id="SSF48452">
    <property type="entry name" value="TPR-like"/>
    <property type="match status" value="1"/>
</dbReference>
<protein>
    <recommendedName>
        <fullName evidence="6">Glycosyltransferase 2-like domain-containing protein</fullName>
    </recommendedName>
</protein>
<sequence>MAELSEPSGALLSASRHADMLTLGAASALNRGDAAAAFRFADRRCRVSRRATARDYLLRAEALHKLGNVEAAQADLATAIQMDPADPLVAVRLLRSPDAAARRRAAWALLRSLTATAANRLEAVETLFALGEPVVAQLCRAGAKMRGWVCWPGSAAATFQCHGVGFHAARLLERDPAHPLSQGHNACLLDVDLDFLGECKVSFRIQDRDVPYPVERELGLAPEPRFGDAEVGKSSVTALMIVVPVYEDYEATRDCLESLLRQDLGPMRHRIVVIDDASPNPAIKDLVEALAARGDIELLSNHGNRGFAASVNRALRQRSEGEDVVLVNADTLLPSTALVRLGEAAYGTPAIGTVTPWSNNGDLFSLPEKNVVNPIGGLAEVEAWDKAAAAANGTGVVDAPNGVGFCMFITAACLDRLGGLAEGYGKGYYEDVDFCLRAKALGFRNVCATGVYVGHLGSRSFNHAKRDLVVHNLTVLATRFPDYRLECAVYLELDPLRPAREAIARLVVPGGVDVLHVAGQGPGRVLLDDRIARMRADGSRVVCASEEQGTRLALTGAAGEAPQSLSFALGASDGLEELAAYLERLDPARIELSDPLSLPPPVWDILLSMGKPIDWVIADGRILAPSFRAGTEPCRIASDRRTVCDGCLDAYQAAIDVGPMAGSGRRLDQMLSLADHIIPLDRVTAAFVRRFLGAGASAKLVDTFAPADRAPRGDGRALGVVVPAASSEATRLIASLSSSFRAHGYDGQIVVFGQTLSDLAVMGLGNVFVAGRYGADDLLHAKRHFGLKALVLPYRDGLALPDTFAAGQCPPKAFFDFSFGATKVDGADLALDPRLCGERAAGEITRWFLDL</sequence>
<gene>
    <name evidence="4" type="ORF">GCM10010994_27810</name>
</gene>
<evidence type="ECO:0000313" key="4">
    <source>
        <dbReference type="EMBL" id="GGC67646.1"/>
    </source>
</evidence>
<keyword evidence="3" id="KW-0808">Transferase</keyword>
<dbReference type="PANTHER" id="PTHR43179:SF12">
    <property type="entry name" value="GALACTOFURANOSYLTRANSFERASE GLFT2"/>
    <property type="match status" value="1"/>
</dbReference>
<evidence type="ECO:0000256" key="1">
    <source>
        <dbReference type="ARBA" id="ARBA00006739"/>
    </source>
</evidence>
<reference evidence="4" key="2">
    <citation type="submission" date="2020-09" db="EMBL/GenBank/DDBJ databases">
        <authorList>
            <person name="Sun Q."/>
            <person name="Zhou Y."/>
        </authorList>
    </citation>
    <scope>NUCLEOTIDE SEQUENCE</scope>
    <source>
        <strain evidence="4">CGMCC 1.12919</strain>
    </source>
</reference>
<evidence type="ECO:0000256" key="3">
    <source>
        <dbReference type="ARBA" id="ARBA00022679"/>
    </source>
</evidence>
<dbReference type="AlphaFoldDB" id="A0A916UC67"/>
<name>A0A916UC67_9HYPH</name>
<keyword evidence="2" id="KW-0328">Glycosyltransferase</keyword>
<keyword evidence="5" id="KW-1185">Reference proteome</keyword>
<evidence type="ECO:0000313" key="5">
    <source>
        <dbReference type="Proteomes" id="UP000637002"/>
    </source>
</evidence>
<proteinExistence type="inferred from homology"/>
<evidence type="ECO:0000256" key="2">
    <source>
        <dbReference type="ARBA" id="ARBA00022676"/>
    </source>
</evidence>
<organism evidence="4 5">
    <name type="scientific">Chelatococcus reniformis</name>
    <dbReference type="NCBI Taxonomy" id="1494448"/>
    <lineage>
        <taxon>Bacteria</taxon>
        <taxon>Pseudomonadati</taxon>
        <taxon>Pseudomonadota</taxon>
        <taxon>Alphaproteobacteria</taxon>
        <taxon>Hyphomicrobiales</taxon>
        <taxon>Chelatococcaceae</taxon>
        <taxon>Chelatococcus</taxon>
    </lineage>
</organism>
<dbReference type="Proteomes" id="UP000637002">
    <property type="component" value="Unassembled WGS sequence"/>
</dbReference>
<dbReference type="GO" id="GO:0016757">
    <property type="term" value="F:glycosyltransferase activity"/>
    <property type="evidence" value="ECO:0007669"/>
    <property type="project" value="UniProtKB-KW"/>
</dbReference>
<dbReference type="EMBL" id="BMGG01000004">
    <property type="protein sequence ID" value="GGC67646.1"/>
    <property type="molecule type" value="Genomic_DNA"/>
</dbReference>
<reference evidence="4" key="1">
    <citation type="journal article" date="2014" name="Int. J. Syst. Evol. Microbiol.">
        <title>Complete genome sequence of Corynebacterium casei LMG S-19264T (=DSM 44701T), isolated from a smear-ripened cheese.</title>
        <authorList>
            <consortium name="US DOE Joint Genome Institute (JGI-PGF)"/>
            <person name="Walter F."/>
            <person name="Albersmeier A."/>
            <person name="Kalinowski J."/>
            <person name="Ruckert C."/>
        </authorList>
    </citation>
    <scope>NUCLEOTIDE SEQUENCE</scope>
    <source>
        <strain evidence="4">CGMCC 1.12919</strain>
    </source>
</reference>
<dbReference type="Pfam" id="PF13641">
    <property type="entry name" value="Glyco_tranf_2_3"/>
    <property type="match status" value="1"/>
</dbReference>
<dbReference type="SUPFAM" id="SSF53448">
    <property type="entry name" value="Nucleotide-diphospho-sugar transferases"/>
    <property type="match status" value="1"/>
</dbReference>
<comment type="similarity">
    <text evidence="1">Belongs to the glycosyltransferase 2 family.</text>
</comment>
<comment type="caution">
    <text evidence="4">The sequence shown here is derived from an EMBL/GenBank/DDBJ whole genome shotgun (WGS) entry which is preliminary data.</text>
</comment>
<dbReference type="RefSeq" id="WP_188609740.1">
    <property type="nucleotide sequence ID" value="NZ_BMGG01000004.1"/>
</dbReference>
<accession>A0A916UC67</accession>
<dbReference type="Gene3D" id="3.90.550.10">
    <property type="entry name" value="Spore Coat Polysaccharide Biosynthesis Protein SpsA, Chain A"/>
    <property type="match status" value="1"/>
</dbReference>
<dbReference type="InterPro" id="IPR011990">
    <property type="entry name" value="TPR-like_helical_dom_sf"/>
</dbReference>
<dbReference type="InterPro" id="IPR029044">
    <property type="entry name" value="Nucleotide-diphossugar_trans"/>
</dbReference>
<dbReference type="PANTHER" id="PTHR43179">
    <property type="entry name" value="RHAMNOSYLTRANSFERASE WBBL"/>
    <property type="match status" value="1"/>
</dbReference>
<evidence type="ECO:0008006" key="6">
    <source>
        <dbReference type="Google" id="ProtNLM"/>
    </source>
</evidence>